<dbReference type="PIRSF" id="PIRSF002741">
    <property type="entry name" value="MppA"/>
    <property type="match status" value="1"/>
</dbReference>
<gene>
    <name evidence="6" type="ORF">GXW78_10970</name>
</gene>
<proteinExistence type="inferred from homology"/>
<keyword evidence="7" id="KW-1185">Reference proteome</keyword>
<evidence type="ECO:0000256" key="4">
    <source>
        <dbReference type="ARBA" id="ARBA00022729"/>
    </source>
</evidence>
<evidence type="ECO:0000259" key="5">
    <source>
        <dbReference type="Pfam" id="PF00496"/>
    </source>
</evidence>
<dbReference type="PANTHER" id="PTHR30290:SF10">
    <property type="entry name" value="PERIPLASMIC OLIGOPEPTIDE-BINDING PROTEIN-RELATED"/>
    <property type="match status" value="1"/>
</dbReference>
<dbReference type="RefSeq" id="WP_211868706.1">
    <property type="nucleotide sequence ID" value="NZ_JAAEDI010000010.1"/>
</dbReference>
<reference evidence="7" key="1">
    <citation type="journal article" date="2021" name="Syst. Appl. Microbiol.">
        <title>Roseomonas hellenica sp. nov., isolated from roots of wild-growing Alkanna tinctoria.</title>
        <authorList>
            <person name="Rat A."/>
            <person name="Naranjo H.D."/>
            <person name="Lebbe L."/>
            <person name="Cnockaert M."/>
            <person name="Krigas N."/>
            <person name="Grigoriadou K."/>
            <person name="Maloupa E."/>
            <person name="Willems A."/>
        </authorList>
    </citation>
    <scope>NUCLEOTIDE SEQUENCE [LARGE SCALE GENOMIC DNA]</scope>
    <source>
        <strain evidence="7">LMG 31159</strain>
    </source>
</reference>
<accession>A0ABS5EGN4</accession>
<name>A0ABS5EGN4_9PROT</name>
<dbReference type="SUPFAM" id="SSF53850">
    <property type="entry name" value="Periplasmic binding protein-like II"/>
    <property type="match status" value="1"/>
</dbReference>
<dbReference type="Pfam" id="PF00496">
    <property type="entry name" value="SBP_bac_5"/>
    <property type="match status" value="1"/>
</dbReference>
<organism evidence="6 7">
    <name type="scientific">Neoroseomonas terrae</name>
    <dbReference type="NCBI Taxonomy" id="424799"/>
    <lineage>
        <taxon>Bacteria</taxon>
        <taxon>Pseudomonadati</taxon>
        <taxon>Pseudomonadota</taxon>
        <taxon>Alphaproteobacteria</taxon>
        <taxon>Acetobacterales</taxon>
        <taxon>Acetobacteraceae</taxon>
        <taxon>Neoroseomonas</taxon>
    </lineage>
</organism>
<dbReference type="InterPro" id="IPR000914">
    <property type="entry name" value="SBP_5_dom"/>
</dbReference>
<comment type="subcellular location">
    <subcellularLocation>
        <location evidence="1">Periplasm</location>
    </subcellularLocation>
</comment>
<dbReference type="InterPro" id="IPR039424">
    <property type="entry name" value="SBP_5"/>
</dbReference>
<evidence type="ECO:0000313" key="7">
    <source>
        <dbReference type="Proteomes" id="UP000698752"/>
    </source>
</evidence>
<evidence type="ECO:0000256" key="3">
    <source>
        <dbReference type="ARBA" id="ARBA00022448"/>
    </source>
</evidence>
<sequence>MTLDRRHFAKLAVASGAAIVTARESFAQGSGQRPLVHAIPADISSLDPADSRSQQDQEIGVNIYERLVQMRFDEQPDGTLQAHPTEVVPQLAESWTVEGPVITFKLRQGIRFHGTGNPMTSEDVRYSFSRLVGIVGNGRNQAGIAGIFKQEQIEAVDPLTVRITFTDNLGTPTAIPVALTSMKFFQFAIVDSVEVKKHATAADPWANEWMMRNVATTGPYYVANRAMGQQLELRAVPNHWSGRQPPFEQVILRVRGNADLVSLIRGGVVDYAAEGLSGRQYDALAAAGFPVMNGNTPSVLRIHMAMDKEPFTDVRVRQAMLYAMPIDRIIRTALSGRGRRQDCFFNMEDITCNNSFARYTFDPDRAKALLAEAGKANFAFDFWYSNALPYNNDIAILIADALKGIGVTANLRPTPALQLLDAFRNRINGQNEEMTGMLMNEGVIWLNDPSTLANLVIASKTPTSGLTNWARFADAEADALHGRFRNSADAAARRDAYQVMQNKMADSASSGVPLVMLGRTIVTSRRITSVTFSQDPFVRYAYIRPRS</sequence>
<dbReference type="PROSITE" id="PS51318">
    <property type="entry name" value="TAT"/>
    <property type="match status" value="1"/>
</dbReference>
<comment type="caution">
    <text evidence="6">The sequence shown here is derived from an EMBL/GenBank/DDBJ whole genome shotgun (WGS) entry which is preliminary data.</text>
</comment>
<dbReference type="PANTHER" id="PTHR30290">
    <property type="entry name" value="PERIPLASMIC BINDING COMPONENT OF ABC TRANSPORTER"/>
    <property type="match status" value="1"/>
</dbReference>
<keyword evidence="3" id="KW-0813">Transport</keyword>
<dbReference type="Proteomes" id="UP000698752">
    <property type="component" value="Unassembled WGS sequence"/>
</dbReference>
<evidence type="ECO:0000256" key="1">
    <source>
        <dbReference type="ARBA" id="ARBA00004418"/>
    </source>
</evidence>
<dbReference type="Gene3D" id="3.40.190.10">
    <property type="entry name" value="Periplasmic binding protein-like II"/>
    <property type="match status" value="1"/>
</dbReference>
<keyword evidence="4" id="KW-0732">Signal</keyword>
<evidence type="ECO:0000313" key="6">
    <source>
        <dbReference type="EMBL" id="MBR0650186.1"/>
    </source>
</evidence>
<dbReference type="EMBL" id="JAAEDI010000010">
    <property type="protein sequence ID" value="MBR0650186.1"/>
    <property type="molecule type" value="Genomic_DNA"/>
</dbReference>
<dbReference type="InterPro" id="IPR030678">
    <property type="entry name" value="Peptide/Ni-bd"/>
</dbReference>
<feature type="domain" description="Solute-binding protein family 5" evidence="5">
    <location>
        <begin position="86"/>
        <end position="454"/>
    </location>
</feature>
<evidence type="ECO:0000256" key="2">
    <source>
        <dbReference type="ARBA" id="ARBA00005695"/>
    </source>
</evidence>
<dbReference type="InterPro" id="IPR006311">
    <property type="entry name" value="TAT_signal"/>
</dbReference>
<dbReference type="Gene3D" id="3.10.105.10">
    <property type="entry name" value="Dipeptide-binding Protein, Domain 3"/>
    <property type="match status" value="1"/>
</dbReference>
<comment type="similarity">
    <text evidence="2">Belongs to the bacterial solute-binding protein 5 family.</text>
</comment>
<protein>
    <recommendedName>
        <fullName evidence="5">Solute-binding protein family 5 domain-containing protein</fullName>
    </recommendedName>
</protein>